<organism evidence="3 4">
    <name type="scientific">Mycolicibacterium mucogenicum</name>
    <name type="common">Mycobacterium mucogenicum</name>
    <dbReference type="NCBI Taxonomy" id="56689"/>
    <lineage>
        <taxon>Bacteria</taxon>
        <taxon>Bacillati</taxon>
        <taxon>Actinomycetota</taxon>
        <taxon>Actinomycetes</taxon>
        <taxon>Mycobacteriales</taxon>
        <taxon>Mycobacteriaceae</taxon>
        <taxon>Mycolicibacterium</taxon>
    </lineage>
</organism>
<reference evidence="3 4" key="1">
    <citation type="submission" date="2019-01" db="EMBL/GenBank/DDBJ databases">
        <title>High-quality-draft genome sequences of five non-tuberculosis mycobacteriaceae isolated from a nosocomial environment.</title>
        <authorList>
            <person name="Tiago I."/>
            <person name="Alarico S."/>
            <person name="Pereira S.G."/>
            <person name="Coelho C."/>
            <person name="Maranha A."/>
            <person name="Empadinhas N."/>
        </authorList>
    </citation>
    <scope>NUCLEOTIDE SEQUENCE [LARGE SCALE GENOMIC DNA]</scope>
    <source>
        <strain evidence="3 4">24AIII</strain>
    </source>
</reference>
<dbReference type="PANTHER" id="PTHR30204">
    <property type="entry name" value="REDOX-CYCLING DRUG-SENSING TRANSCRIPTIONAL ACTIVATOR SOXR"/>
    <property type="match status" value="1"/>
</dbReference>
<dbReference type="SUPFAM" id="SSF46955">
    <property type="entry name" value="Putative DNA-binding domain"/>
    <property type="match status" value="1"/>
</dbReference>
<dbReference type="PRINTS" id="PR00040">
    <property type="entry name" value="HTHMERR"/>
</dbReference>
<dbReference type="InterPro" id="IPR047057">
    <property type="entry name" value="MerR_fam"/>
</dbReference>
<dbReference type="EMBL" id="SDLO01000007">
    <property type="protein sequence ID" value="TDK89950.1"/>
    <property type="molecule type" value="Genomic_DNA"/>
</dbReference>
<evidence type="ECO:0000256" key="1">
    <source>
        <dbReference type="ARBA" id="ARBA00023125"/>
    </source>
</evidence>
<evidence type="ECO:0000313" key="4">
    <source>
        <dbReference type="Proteomes" id="UP000294929"/>
    </source>
</evidence>
<keyword evidence="1" id="KW-0238">DNA-binding</keyword>
<dbReference type="GO" id="GO:0003677">
    <property type="term" value="F:DNA binding"/>
    <property type="evidence" value="ECO:0007669"/>
    <property type="project" value="UniProtKB-KW"/>
</dbReference>
<dbReference type="AlphaFoldDB" id="A0A4R5WJM9"/>
<evidence type="ECO:0000259" key="2">
    <source>
        <dbReference type="PROSITE" id="PS50937"/>
    </source>
</evidence>
<protein>
    <submittedName>
        <fullName evidence="3">MerR family transcriptional regulator</fullName>
    </submittedName>
</protein>
<proteinExistence type="predicted"/>
<dbReference type="Pfam" id="PF13411">
    <property type="entry name" value="MerR_1"/>
    <property type="match status" value="1"/>
</dbReference>
<dbReference type="InterPro" id="IPR009061">
    <property type="entry name" value="DNA-bd_dom_put_sf"/>
</dbReference>
<dbReference type="InterPro" id="IPR000551">
    <property type="entry name" value="MerR-type_HTH_dom"/>
</dbReference>
<dbReference type="PROSITE" id="PS50937">
    <property type="entry name" value="HTH_MERR_2"/>
    <property type="match status" value="1"/>
</dbReference>
<evidence type="ECO:0000313" key="3">
    <source>
        <dbReference type="EMBL" id="TDK89950.1"/>
    </source>
</evidence>
<dbReference type="Gene3D" id="1.10.1660.10">
    <property type="match status" value="1"/>
</dbReference>
<dbReference type="PANTHER" id="PTHR30204:SF93">
    <property type="entry name" value="HTH MERR-TYPE DOMAIN-CONTAINING PROTEIN"/>
    <property type="match status" value="1"/>
</dbReference>
<dbReference type="Proteomes" id="UP000294929">
    <property type="component" value="Unassembled WGS sequence"/>
</dbReference>
<dbReference type="GO" id="GO:0003700">
    <property type="term" value="F:DNA-binding transcription factor activity"/>
    <property type="evidence" value="ECO:0007669"/>
    <property type="project" value="InterPro"/>
</dbReference>
<feature type="domain" description="HTH merR-type" evidence="2">
    <location>
        <begin position="16"/>
        <end position="84"/>
    </location>
</feature>
<dbReference type="SMART" id="SM00422">
    <property type="entry name" value="HTH_MERR"/>
    <property type="match status" value="1"/>
</dbReference>
<accession>A0A4R5WJM9</accession>
<sequence length="248" mass="27368">MLVSILRGMTDVTVEEFTIDELAARTGTTVRTIRFYNESGLLPPAERRGRLAYYGAPHRIRLELVQQLQQHGYTLAAITKVLARLPEGATAHDLAVRAALLTPWSPAEDEAVDLRELEQRAGLSLDDRALDTLEALGAIRRLDDGRFSVRQSVLGAAMNLRDTNVPADDIRRLAGVVDNHIDALANEVTDVVFSRIREAEDPNVYLGRIAKVVPNLRPLAAQMMADRFTAAISQAVQERVAELEIPAK</sequence>
<comment type="caution">
    <text evidence="3">The sequence shown here is derived from an EMBL/GenBank/DDBJ whole genome shotgun (WGS) entry which is preliminary data.</text>
</comment>
<gene>
    <name evidence="3" type="ORF">EUA03_10195</name>
</gene>
<name>A0A4R5WJM9_MYCMU</name>